<evidence type="ECO:0000313" key="3">
    <source>
        <dbReference type="Proteomes" id="UP000242662"/>
    </source>
</evidence>
<evidence type="ECO:0000313" key="2">
    <source>
        <dbReference type="EMBL" id="SDB87904.1"/>
    </source>
</evidence>
<sequence length="112" mass="12404">MKRVKQITSLSILSIALLIPGTTSEAGAMSTQVKQGESIAAGEVTTQSSKGIYVRVKKTYYGKKPPETIRYNKGGRIGTLKIVNKHLDNDTWYVTYGGYHYCDPKRACMMPN</sequence>
<protein>
    <submittedName>
        <fullName evidence="2">Uncharacterized protein</fullName>
    </submittedName>
</protein>
<keyword evidence="1" id="KW-0732">Signal</keyword>
<feature type="chain" id="PRO_5017423020" evidence="1">
    <location>
        <begin position="29"/>
        <end position="112"/>
    </location>
</feature>
<gene>
    <name evidence="2" type="ORF">SAMN05421737_102232</name>
</gene>
<keyword evidence="3" id="KW-1185">Reference proteome</keyword>
<feature type="signal peptide" evidence="1">
    <location>
        <begin position="1"/>
        <end position="28"/>
    </location>
</feature>
<dbReference type="Proteomes" id="UP000242662">
    <property type="component" value="Unassembled WGS sequence"/>
</dbReference>
<dbReference type="AlphaFoldDB" id="A0A1G6H174"/>
<reference evidence="3" key="1">
    <citation type="submission" date="2016-09" db="EMBL/GenBank/DDBJ databases">
        <authorList>
            <person name="Varghese N."/>
            <person name="Submissions S."/>
        </authorList>
    </citation>
    <scope>NUCLEOTIDE SEQUENCE [LARGE SCALE GENOMIC DNA]</scope>
    <source>
        <strain evidence="3">25nlg</strain>
    </source>
</reference>
<dbReference type="RefSeq" id="WP_090774800.1">
    <property type="nucleotide sequence ID" value="NZ_FMYM01000002.1"/>
</dbReference>
<evidence type="ECO:0000256" key="1">
    <source>
        <dbReference type="SAM" id="SignalP"/>
    </source>
</evidence>
<organism evidence="2 3">
    <name type="scientific">Shouchella lonarensis</name>
    <dbReference type="NCBI Taxonomy" id="1464122"/>
    <lineage>
        <taxon>Bacteria</taxon>
        <taxon>Bacillati</taxon>
        <taxon>Bacillota</taxon>
        <taxon>Bacilli</taxon>
        <taxon>Bacillales</taxon>
        <taxon>Bacillaceae</taxon>
        <taxon>Shouchella</taxon>
    </lineage>
</organism>
<name>A0A1G6H174_9BACI</name>
<accession>A0A1G6H174</accession>
<dbReference type="EMBL" id="FMYM01000002">
    <property type="protein sequence ID" value="SDB87904.1"/>
    <property type="molecule type" value="Genomic_DNA"/>
</dbReference>
<proteinExistence type="predicted"/>